<keyword evidence="1" id="KW-0489">Methyltransferase</keyword>
<dbReference type="EC" id="2.1.1.33" evidence="1"/>
<name>A0A0F3MQC9_RICFI</name>
<organism evidence="1 2">
    <name type="scientific">Rickettsia felis str. Pedreira</name>
    <dbReference type="NCBI Taxonomy" id="1359196"/>
    <lineage>
        <taxon>Bacteria</taxon>
        <taxon>Pseudomonadati</taxon>
        <taxon>Pseudomonadota</taxon>
        <taxon>Alphaproteobacteria</taxon>
        <taxon>Rickettsiales</taxon>
        <taxon>Rickettsiaceae</taxon>
        <taxon>Rickettsieae</taxon>
        <taxon>Rickettsia</taxon>
        <taxon>spotted fever group</taxon>
    </lineage>
</organism>
<dbReference type="GO" id="GO:0008176">
    <property type="term" value="F:tRNA (guanine(46)-N7)-methyltransferase activity"/>
    <property type="evidence" value="ECO:0007669"/>
    <property type="project" value="UniProtKB-EC"/>
</dbReference>
<proteinExistence type="predicted"/>
<reference evidence="1 2" key="1">
    <citation type="submission" date="2015-01" db="EMBL/GenBank/DDBJ databases">
        <title>Genome Sequencing of Rickettsiales.</title>
        <authorList>
            <person name="Daugherty S.C."/>
            <person name="Su Q."/>
            <person name="Abolude K."/>
            <person name="Beier-Sexton M."/>
            <person name="Carlyon J.A."/>
            <person name="Carter R."/>
            <person name="Day N.P."/>
            <person name="Dumler S.J."/>
            <person name="Dyachenko V."/>
            <person name="Godinez A."/>
            <person name="Kurtti T.J."/>
            <person name="Lichay M."/>
            <person name="Mullins K.E."/>
            <person name="Ott S."/>
            <person name="Pappas-Brown V."/>
            <person name="Paris D.H."/>
            <person name="Patel P."/>
            <person name="Richards A.L."/>
            <person name="Sadzewicz L."/>
            <person name="Sears K."/>
            <person name="Seidman D."/>
            <person name="Sengamalay N."/>
            <person name="Stenos J."/>
            <person name="Tallon L.J."/>
            <person name="Vincent G."/>
            <person name="Fraser C.M."/>
            <person name="Munderloh U."/>
            <person name="Dunning-Hotopp J.C."/>
        </authorList>
    </citation>
    <scope>NUCLEOTIDE SEQUENCE [LARGE SCALE GENOMIC DNA]</scope>
    <source>
        <strain evidence="1 2">Pedreira</strain>
    </source>
</reference>
<accession>A0A0F3MQC9</accession>
<sequence length="44" mass="4847">MRATERSVAISGTLPEIASSTPMASSRNDDLVSIQQPLYLITYY</sequence>
<comment type="caution">
    <text evidence="1">The sequence shown here is derived from an EMBL/GenBank/DDBJ whole genome shotgun (WGS) entry which is preliminary data.</text>
</comment>
<evidence type="ECO:0000313" key="2">
    <source>
        <dbReference type="Proteomes" id="UP000033475"/>
    </source>
</evidence>
<protein>
    <submittedName>
        <fullName evidence="1">Bifunctional methyltransferase domain protein</fullName>
        <ecNumber evidence="1">2.1.1.33</ecNumber>
    </submittedName>
</protein>
<dbReference type="EMBL" id="LANQ01000001">
    <property type="protein sequence ID" value="KJV57955.1"/>
    <property type="molecule type" value="Genomic_DNA"/>
</dbReference>
<keyword evidence="1" id="KW-0808">Transferase</keyword>
<dbReference type="AlphaFoldDB" id="A0A0F3MQC9"/>
<evidence type="ECO:0000313" key="1">
    <source>
        <dbReference type="EMBL" id="KJV57955.1"/>
    </source>
</evidence>
<gene>
    <name evidence="1" type="ORF">RFEPED_0326</name>
</gene>
<dbReference type="Proteomes" id="UP000033475">
    <property type="component" value="Unassembled WGS sequence"/>
</dbReference>